<dbReference type="EMBL" id="JASBNA010000005">
    <property type="protein sequence ID" value="KAK7691779.1"/>
    <property type="molecule type" value="Genomic_DNA"/>
</dbReference>
<dbReference type="AlphaFoldDB" id="A0AAW0GQD9"/>
<sequence>MPHALPSLRVRSYGYLPRKMKAALGRLSAACVSVSLAFRTITRNRFSRRPTGPAQNPTTAHLTSTVNSTNAEIFFILSPMSDIAQPRPEVAII</sequence>
<comment type="caution">
    <text evidence="1">The sequence shown here is derived from an EMBL/GenBank/DDBJ whole genome shotgun (WGS) entry which is preliminary data.</text>
</comment>
<name>A0AAW0GQD9_9APHY</name>
<evidence type="ECO:0000313" key="2">
    <source>
        <dbReference type="Proteomes" id="UP001385951"/>
    </source>
</evidence>
<proteinExistence type="predicted"/>
<keyword evidence="2" id="KW-1185">Reference proteome</keyword>
<dbReference type="Proteomes" id="UP001385951">
    <property type="component" value="Unassembled WGS sequence"/>
</dbReference>
<evidence type="ECO:0000313" key="1">
    <source>
        <dbReference type="EMBL" id="KAK7691779.1"/>
    </source>
</evidence>
<organism evidence="1 2">
    <name type="scientific">Cerrena zonata</name>
    <dbReference type="NCBI Taxonomy" id="2478898"/>
    <lineage>
        <taxon>Eukaryota</taxon>
        <taxon>Fungi</taxon>
        <taxon>Dikarya</taxon>
        <taxon>Basidiomycota</taxon>
        <taxon>Agaricomycotina</taxon>
        <taxon>Agaricomycetes</taxon>
        <taxon>Polyporales</taxon>
        <taxon>Cerrenaceae</taxon>
        <taxon>Cerrena</taxon>
    </lineage>
</organism>
<accession>A0AAW0GQD9</accession>
<gene>
    <name evidence="1" type="ORF">QCA50_005182</name>
</gene>
<protein>
    <submittedName>
        <fullName evidence="1">Uncharacterized protein</fullName>
    </submittedName>
</protein>
<reference evidence="1 2" key="1">
    <citation type="submission" date="2022-09" db="EMBL/GenBank/DDBJ databases">
        <authorList>
            <person name="Palmer J.M."/>
        </authorList>
    </citation>
    <scope>NUCLEOTIDE SEQUENCE [LARGE SCALE GENOMIC DNA]</scope>
    <source>
        <strain evidence="1 2">DSM 7382</strain>
    </source>
</reference>